<feature type="region of interest" description="Disordered" evidence="1">
    <location>
        <begin position="148"/>
        <end position="185"/>
    </location>
</feature>
<organism evidence="2">
    <name type="scientific">Mesocestoides corti</name>
    <name type="common">Flatworm</name>
    <dbReference type="NCBI Taxonomy" id="53468"/>
    <lineage>
        <taxon>Eukaryota</taxon>
        <taxon>Metazoa</taxon>
        <taxon>Spiralia</taxon>
        <taxon>Lophotrochozoa</taxon>
        <taxon>Platyhelminthes</taxon>
        <taxon>Cestoda</taxon>
        <taxon>Eucestoda</taxon>
        <taxon>Cyclophyllidea</taxon>
        <taxon>Mesocestoididae</taxon>
        <taxon>Mesocestoides</taxon>
    </lineage>
</organism>
<dbReference type="WBParaSite" id="MCU_000273-RA">
    <property type="protein sequence ID" value="MCU_000273-RA"/>
    <property type="gene ID" value="MCU_000273"/>
</dbReference>
<proteinExistence type="predicted"/>
<evidence type="ECO:0000313" key="2">
    <source>
        <dbReference type="WBParaSite" id="MCU_000273-RA"/>
    </source>
</evidence>
<feature type="compositionally biased region" description="Polar residues" evidence="1">
    <location>
        <begin position="154"/>
        <end position="175"/>
    </location>
</feature>
<accession>A0A5K3EHQ7</accession>
<protein>
    <submittedName>
        <fullName evidence="2">Tub domain-containing protein</fullName>
    </submittedName>
</protein>
<name>A0A5K3EHQ7_MESCO</name>
<feature type="compositionally biased region" description="Low complexity" evidence="1">
    <location>
        <begin position="176"/>
        <end position="185"/>
    </location>
</feature>
<dbReference type="AlphaFoldDB" id="A0A5K3EHQ7"/>
<evidence type="ECO:0000256" key="1">
    <source>
        <dbReference type="SAM" id="MobiDB-lite"/>
    </source>
</evidence>
<reference evidence="2" key="1">
    <citation type="submission" date="2019-11" db="UniProtKB">
        <authorList>
            <consortium name="WormBaseParasite"/>
        </authorList>
    </citation>
    <scope>IDENTIFICATION</scope>
</reference>
<sequence>GDWTILRTGNSSLVVLQAYAALWIEVTPRLNMDHVTTPTLVVTLFTRADTIVTDSRTVEQKKTEFPKREGPGKLVAKTMILCSSSEGGQISDPEELNSLWPKIETHLKKIRSSTLGIIPLPLNGSHVKPTNCEALQCVCGAAQRQQPKRPVLTAASSVKETTAGSATVASPGNEDTTGVTQPGTTTSYISCEDTPSRQLPSVVNASFSKSSSASINDPFVADLTTPVLGTAKAEDIESTWTRSGTTESDLIPEGCTGINNFESTCCRLTAGLLSLSLNKAELVFSLNKASGAEKYLRAFEAQDDESPISCGHIECMGVFDPDFYQPPTGDWIERPKQSHVQLNATFNA</sequence>